<reference evidence="1 2" key="1">
    <citation type="journal article" date="2021" name="Nat. Commun.">
        <title>Genetic determinants of endophytism in the Arabidopsis root mycobiome.</title>
        <authorList>
            <person name="Mesny F."/>
            <person name="Miyauchi S."/>
            <person name="Thiergart T."/>
            <person name="Pickel B."/>
            <person name="Atanasova L."/>
            <person name="Karlsson M."/>
            <person name="Huettel B."/>
            <person name="Barry K.W."/>
            <person name="Haridas S."/>
            <person name="Chen C."/>
            <person name="Bauer D."/>
            <person name="Andreopoulos W."/>
            <person name="Pangilinan J."/>
            <person name="LaButti K."/>
            <person name="Riley R."/>
            <person name="Lipzen A."/>
            <person name="Clum A."/>
            <person name="Drula E."/>
            <person name="Henrissat B."/>
            <person name="Kohler A."/>
            <person name="Grigoriev I.V."/>
            <person name="Martin F.M."/>
            <person name="Hacquard S."/>
        </authorList>
    </citation>
    <scope>NUCLEOTIDE SEQUENCE [LARGE SCALE GENOMIC DNA]</scope>
    <source>
        <strain evidence="1 2">MPI-SDFR-AT-0079</strain>
    </source>
</reference>
<evidence type="ECO:0000313" key="1">
    <source>
        <dbReference type="EMBL" id="KAH6622677.1"/>
    </source>
</evidence>
<name>A0ACB7NWM2_9PEZI</name>
<dbReference type="EMBL" id="JAGIZQ010000006">
    <property type="protein sequence ID" value="KAH6622677.1"/>
    <property type="molecule type" value="Genomic_DNA"/>
</dbReference>
<proteinExistence type="predicted"/>
<gene>
    <name evidence="1" type="ORF">F5144DRAFT_496494</name>
</gene>
<protein>
    <submittedName>
        <fullName evidence="1">Uncharacterized protein</fullName>
    </submittedName>
</protein>
<keyword evidence="2" id="KW-1185">Reference proteome</keyword>
<dbReference type="Proteomes" id="UP000724584">
    <property type="component" value="Unassembled WGS sequence"/>
</dbReference>
<organism evidence="1 2">
    <name type="scientific">Chaetomium tenue</name>
    <dbReference type="NCBI Taxonomy" id="1854479"/>
    <lineage>
        <taxon>Eukaryota</taxon>
        <taxon>Fungi</taxon>
        <taxon>Dikarya</taxon>
        <taxon>Ascomycota</taxon>
        <taxon>Pezizomycotina</taxon>
        <taxon>Sordariomycetes</taxon>
        <taxon>Sordariomycetidae</taxon>
        <taxon>Sordariales</taxon>
        <taxon>Chaetomiaceae</taxon>
        <taxon>Chaetomium</taxon>
    </lineage>
</organism>
<evidence type="ECO:0000313" key="2">
    <source>
        <dbReference type="Proteomes" id="UP000724584"/>
    </source>
</evidence>
<accession>A0ACB7NWM2</accession>
<sequence length="554" mass="63463">MYDGAGTLDRVDVSEFVLDKKRKRKLEKAFLAALSYEGMLDRETMVAEAHQATFQWVFDKQENQPWVDFPSWLRSPEQLYWITGKAGSGKSTLMKFLTQPIRGVSSPGGERHEADHLRCAKNLRHWAGDKPLIIASFYFWAAGSKIQTTRAALFRTLLYQILSKRPDALPAASPNRWEVLCLFNNDQRAFGEPELQEMLLRTLSYVSRDTAISLFVDGVDEFDGDHDKLTQFFKHVIDKTPIKMCLASRPWQVFEDAFQNKPSLRLEDLTYQDIKNFVTTMFQEDSGFSQLQSREADFASKLIEEVVHKSSGVFLWVRLAVSSLLDGMRFGDRVVDFRRRLESLPPDLEDLYDRILHDLDPFYFKHAAQYFQILSSSSDPPPALLLWFIDEKDVDFALRLPVVEMSNEDAQIRLETMRRRVNSRCKGLIEVAHPGNTPKIAPSFRTPVQYMHATVKDYIEGSKVQERLLRELGTTFDPHLSLCSGSLAMFKTASGNCVDLYACMRYASCVDPRNVQRMVAILDNLAIESHKCWLLPGNCDEPTPGSYPVRVQLR</sequence>
<comment type="caution">
    <text evidence="1">The sequence shown here is derived from an EMBL/GenBank/DDBJ whole genome shotgun (WGS) entry which is preliminary data.</text>
</comment>